<accession>A0ACB7ZU10</accession>
<gene>
    <name evidence="1" type="ORF">BJ138DRAFT_1020006</name>
</gene>
<evidence type="ECO:0000313" key="1">
    <source>
        <dbReference type="EMBL" id="KAH7903823.1"/>
    </source>
</evidence>
<reference evidence="1" key="1">
    <citation type="journal article" date="2021" name="New Phytol.">
        <title>Evolutionary innovations through gain and loss of genes in the ectomycorrhizal Boletales.</title>
        <authorList>
            <person name="Wu G."/>
            <person name="Miyauchi S."/>
            <person name="Morin E."/>
            <person name="Kuo A."/>
            <person name="Drula E."/>
            <person name="Varga T."/>
            <person name="Kohler A."/>
            <person name="Feng B."/>
            <person name="Cao Y."/>
            <person name="Lipzen A."/>
            <person name="Daum C."/>
            <person name="Hundley H."/>
            <person name="Pangilinan J."/>
            <person name="Johnson J."/>
            <person name="Barry K."/>
            <person name="LaButti K."/>
            <person name="Ng V."/>
            <person name="Ahrendt S."/>
            <person name="Min B."/>
            <person name="Choi I.G."/>
            <person name="Park H."/>
            <person name="Plett J.M."/>
            <person name="Magnuson J."/>
            <person name="Spatafora J.W."/>
            <person name="Nagy L.G."/>
            <person name="Henrissat B."/>
            <person name="Grigoriev I.V."/>
            <person name="Yang Z.L."/>
            <person name="Xu J."/>
            <person name="Martin F.M."/>
        </authorList>
    </citation>
    <scope>NUCLEOTIDE SEQUENCE</scope>
    <source>
        <strain evidence="1">ATCC 28755</strain>
    </source>
</reference>
<name>A0ACB7ZU10_9AGAM</name>
<comment type="caution">
    <text evidence="1">The sequence shown here is derived from an EMBL/GenBank/DDBJ whole genome shotgun (WGS) entry which is preliminary data.</text>
</comment>
<evidence type="ECO:0000313" key="2">
    <source>
        <dbReference type="Proteomes" id="UP000790377"/>
    </source>
</evidence>
<dbReference type="Proteomes" id="UP000790377">
    <property type="component" value="Unassembled WGS sequence"/>
</dbReference>
<sequence length="366" mass="41418">MSIPSVINGQFVVGKQIASGAYSTIFQGTNRQTNQTVAIKFELTNIDGAQLDREAKALKLTDGTVGVPRAYYFGREGPYNVLFTDQFGLGMGELFETCNRKLSIKSVCMIARLMIKRIQAVHEKGVLHRYIRPENFLFGKPESEEANVLHVIAFGLAKQYRDPETQRHIPYAEELRFFGSAPFMSINAHLGRQQSRRDDLESIGYVLIYLLLGTLPWMECSSPDTCVQVTYSRVLEKMQKTASISDLCTGFPYQFASYIDHCRRLGFEEDPDYDFLFDLFTNALQDNGMVDDNVYDWDIIGQDATVSRDFFSSKLVLTILVDLRLFADGMLSLFLSPLSLVTIVHCRGSTINWMVLLPASRVLLML</sequence>
<protein>
    <submittedName>
        <fullName evidence="1">Kinase-like domain-containing protein</fullName>
    </submittedName>
</protein>
<organism evidence="1 2">
    <name type="scientific">Hygrophoropsis aurantiaca</name>
    <dbReference type="NCBI Taxonomy" id="72124"/>
    <lineage>
        <taxon>Eukaryota</taxon>
        <taxon>Fungi</taxon>
        <taxon>Dikarya</taxon>
        <taxon>Basidiomycota</taxon>
        <taxon>Agaricomycotina</taxon>
        <taxon>Agaricomycetes</taxon>
        <taxon>Agaricomycetidae</taxon>
        <taxon>Boletales</taxon>
        <taxon>Coniophorineae</taxon>
        <taxon>Hygrophoropsidaceae</taxon>
        <taxon>Hygrophoropsis</taxon>
    </lineage>
</organism>
<proteinExistence type="predicted"/>
<dbReference type="EMBL" id="MU268739">
    <property type="protein sequence ID" value="KAH7903823.1"/>
    <property type="molecule type" value="Genomic_DNA"/>
</dbReference>
<keyword evidence="2" id="KW-1185">Reference proteome</keyword>